<evidence type="ECO:0000256" key="3">
    <source>
        <dbReference type="ARBA" id="ARBA00022989"/>
    </source>
</evidence>
<gene>
    <name evidence="6" type="ORF">DFR85_14655</name>
</gene>
<dbReference type="InterPro" id="IPR007269">
    <property type="entry name" value="ICMT_MeTrfase"/>
</dbReference>
<evidence type="ECO:0000256" key="1">
    <source>
        <dbReference type="ARBA" id="ARBA00004141"/>
    </source>
</evidence>
<keyword evidence="7" id="KW-1185">Reference proteome</keyword>
<dbReference type="GO" id="GO:0004671">
    <property type="term" value="F:protein C-terminal S-isoprenylcysteine carboxyl O-methyltransferase activity"/>
    <property type="evidence" value="ECO:0007669"/>
    <property type="project" value="InterPro"/>
</dbReference>
<accession>A0A2U9IHX0</accession>
<dbReference type="AlphaFoldDB" id="A0A2U9IHX0"/>
<keyword evidence="3 5" id="KW-1133">Transmembrane helix</keyword>
<comment type="subcellular location">
    <subcellularLocation>
        <location evidence="1">Membrane</location>
        <topology evidence="1">Multi-pass membrane protein</topology>
    </subcellularLocation>
</comment>
<keyword evidence="2 5" id="KW-0812">Transmembrane</keyword>
<evidence type="ECO:0000313" key="6">
    <source>
        <dbReference type="EMBL" id="AWR95642.1"/>
    </source>
</evidence>
<feature type="transmembrane region" description="Helical" evidence="5">
    <location>
        <begin position="20"/>
        <end position="49"/>
    </location>
</feature>
<reference evidence="6 7" key="1">
    <citation type="submission" date="2018-05" db="EMBL/GenBank/DDBJ databases">
        <title>Complete Genome Sequences of Extremely Thermoacidophilic, Metal-Mobilizing Type-Strain Members of the Archaeal Family Sulfolobaceae: Acidianus brierleyi DSM-1651T, Acidianus sulfidivorans DSM-18786T, Metallosphaera hakonensis DSM-7519T, and Metallosphaera prunae DSM-10039T.</title>
        <authorList>
            <person name="Counts J.A."/>
            <person name="Kelly R.M."/>
        </authorList>
    </citation>
    <scope>NUCLEOTIDE SEQUENCE [LARGE SCALE GENOMIC DNA]</scope>
    <source>
        <strain evidence="6 7">DSM 1651</strain>
    </source>
</reference>
<proteinExistence type="predicted"/>
<organism evidence="6 7">
    <name type="scientific">Acidianus brierleyi</name>
    <dbReference type="NCBI Taxonomy" id="41673"/>
    <lineage>
        <taxon>Archaea</taxon>
        <taxon>Thermoproteota</taxon>
        <taxon>Thermoprotei</taxon>
        <taxon>Sulfolobales</taxon>
        <taxon>Sulfolobaceae</taxon>
        <taxon>Acidianus</taxon>
    </lineage>
</organism>
<sequence>MILVDKGPCKYVRHSSYTGAFVAILGLSLLAHPILSIVVSIITFVAYYFRIKNEEKH</sequence>
<dbReference type="KEGG" id="abri:DFR85_14655"/>
<dbReference type="EMBL" id="CP029289">
    <property type="protein sequence ID" value="AWR95642.1"/>
    <property type="molecule type" value="Genomic_DNA"/>
</dbReference>
<evidence type="ECO:0000313" key="7">
    <source>
        <dbReference type="Proteomes" id="UP000248044"/>
    </source>
</evidence>
<evidence type="ECO:0000256" key="4">
    <source>
        <dbReference type="ARBA" id="ARBA00023136"/>
    </source>
</evidence>
<protein>
    <submittedName>
        <fullName evidence="6">Uncharacterized protein</fullName>
    </submittedName>
</protein>
<name>A0A2U9IHX0_9CREN</name>
<dbReference type="Gene3D" id="1.20.120.1630">
    <property type="match status" value="1"/>
</dbReference>
<keyword evidence="4 5" id="KW-0472">Membrane</keyword>
<dbReference type="Pfam" id="PF04140">
    <property type="entry name" value="ICMT"/>
    <property type="match status" value="1"/>
</dbReference>
<dbReference type="Proteomes" id="UP000248044">
    <property type="component" value="Chromosome"/>
</dbReference>
<dbReference type="GO" id="GO:0016020">
    <property type="term" value="C:membrane"/>
    <property type="evidence" value="ECO:0007669"/>
    <property type="project" value="UniProtKB-SubCell"/>
</dbReference>
<evidence type="ECO:0000256" key="5">
    <source>
        <dbReference type="SAM" id="Phobius"/>
    </source>
</evidence>
<evidence type="ECO:0000256" key="2">
    <source>
        <dbReference type="ARBA" id="ARBA00022692"/>
    </source>
</evidence>